<reference evidence="3 4" key="1">
    <citation type="submission" date="2017-03" db="EMBL/GenBank/DDBJ databases">
        <title>Genomes of endolithic fungi from Antarctica.</title>
        <authorList>
            <person name="Coleine C."/>
            <person name="Masonjones S."/>
            <person name="Stajich J.E."/>
        </authorList>
    </citation>
    <scope>NUCLEOTIDE SEQUENCE [LARGE SCALE GENOMIC DNA]</scope>
    <source>
        <strain evidence="3 4">CCFEE 5184</strain>
    </source>
</reference>
<organism evidence="3 4">
    <name type="scientific">Friedmanniomyces simplex</name>
    <dbReference type="NCBI Taxonomy" id="329884"/>
    <lineage>
        <taxon>Eukaryota</taxon>
        <taxon>Fungi</taxon>
        <taxon>Dikarya</taxon>
        <taxon>Ascomycota</taxon>
        <taxon>Pezizomycotina</taxon>
        <taxon>Dothideomycetes</taxon>
        <taxon>Dothideomycetidae</taxon>
        <taxon>Mycosphaerellales</taxon>
        <taxon>Teratosphaeriaceae</taxon>
        <taxon>Friedmanniomyces</taxon>
    </lineage>
</organism>
<dbReference type="Proteomes" id="UP000309340">
    <property type="component" value="Unassembled WGS sequence"/>
</dbReference>
<dbReference type="PANTHER" id="PTHR43669">
    <property type="entry name" value="5-KETO-D-GLUCONATE 5-REDUCTASE"/>
    <property type="match status" value="1"/>
</dbReference>
<dbReference type="GO" id="GO:0016491">
    <property type="term" value="F:oxidoreductase activity"/>
    <property type="evidence" value="ECO:0007669"/>
    <property type="project" value="UniProtKB-KW"/>
</dbReference>
<evidence type="ECO:0000256" key="1">
    <source>
        <dbReference type="ARBA" id="ARBA00006484"/>
    </source>
</evidence>
<gene>
    <name evidence="3" type="ORF">B0A55_01184</name>
</gene>
<dbReference type="OrthoDB" id="5336600at2759"/>
<dbReference type="STRING" id="329884.A0A4V5NIC9"/>
<sequence length="231" mass="24880">MSKPIAFIIGAGKNIGASTTKALQAKGYRVAQAARSVNPDDSKDDDLLLKNDLSKPDNVASLFARLRKSWGEPSVVIYNAAAAHFTPKDDPFSVSVEDFTSDLAINTISTYAAIKEALASFESLPSSAPKAFFFTGNCLNQVPMLGLQTAGVGKSATAHMIQTASLAYADKGMKFHYVDERTSEGKPKINPYVDGPAHADFFLELMEGRTDEVPWLATFVKGQGYTSFAKL</sequence>
<dbReference type="InterPro" id="IPR002347">
    <property type="entry name" value="SDR_fam"/>
</dbReference>
<proteinExistence type="inferred from homology"/>
<dbReference type="SUPFAM" id="SSF51735">
    <property type="entry name" value="NAD(P)-binding Rossmann-fold domains"/>
    <property type="match status" value="1"/>
</dbReference>
<dbReference type="Gene3D" id="3.40.50.720">
    <property type="entry name" value="NAD(P)-binding Rossmann-like Domain"/>
    <property type="match status" value="1"/>
</dbReference>
<dbReference type="EMBL" id="NAJQ01000031">
    <property type="protein sequence ID" value="TKA82579.1"/>
    <property type="molecule type" value="Genomic_DNA"/>
</dbReference>
<keyword evidence="2" id="KW-0560">Oxidoreductase</keyword>
<dbReference type="CDD" id="cd05233">
    <property type="entry name" value="SDR_c"/>
    <property type="match status" value="1"/>
</dbReference>
<accession>A0A4V5NIC9</accession>
<evidence type="ECO:0000256" key="2">
    <source>
        <dbReference type="ARBA" id="ARBA00023002"/>
    </source>
</evidence>
<keyword evidence="4" id="KW-1185">Reference proteome</keyword>
<dbReference type="Pfam" id="PF13561">
    <property type="entry name" value="adh_short_C2"/>
    <property type="match status" value="1"/>
</dbReference>
<evidence type="ECO:0000313" key="3">
    <source>
        <dbReference type="EMBL" id="TKA82579.1"/>
    </source>
</evidence>
<evidence type="ECO:0000313" key="4">
    <source>
        <dbReference type="Proteomes" id="UP000309340"/>
    </source>
</evidence>
<name>A0A4V5NIC9_9PEZI</name>
<comment type="caution">
    <text evidence="3">The sequence shown here is derived from an EMBL/GenBank/DDBJ whole genome shotgun (WGS) entry which is preliminary data.</text>
</comment>
<dbReference type="AlphaFoldDB" id="A0A4V5NIC9"/>
<comment type="similarity">
    <text evidence="1">Belongs to the short-chain dehydrogenases/reductases (SDR) family.</text>
</comment>
<dbReference type="InterPro" id="IPR036291">
    <property type="entry name" value="NAD(P)-bd_dom_sf"/>
</dbReference>
<dbReference type="PANTHER" id="PTHR43669:SF4">
    <property type="entry name" value="SHORT-CHAIN DEHYDROGENASE"/>
    <property type="match status" value="1"/>
</dbReference>
<protein>
    <submittedName>
        <fullName evidence="3">Uncharacterized protein</fullName>
    </submittedName>
</protein>